<evidence type="ECO:0000256" key="1">
    <source>
        <dbReference type="SAM" id="MobiDB-lite"/>
    </source>
</evidence>
<feature type="region of interest" description="Disordered" evidence="1">
    <location>
        <begin position="1"/>
        <end position="21"/>
    </location>
</feature>
<protein>
    <submittedName>
        <fullName evidence="2">Uncharacterized protein</fullName>
    </submittedName>
</protein>
<keyword evidence="3" id="KW-1185">Reference proteome</keyword>
<sequence length="242" mass="25887">MTSTDAPTTEPSGTAVSPSGVPDLWFELPPGFMEFDLGEDPEARMLRMADVTDSLFAGATPEQKFSLVVSGEYILQTMIAAGAEHVSSCLLRMPGDKLSQGTLCVIIERPDVGPQSQDRQASAKRTAAQWRKLYPDAEIGLVMLPYGISALCISDQELQIPGVLFGLAEPVAATVQQVQFCVPLKTGPGSALFAFMTEDIEHRTEYLDVLSGIMKSVSTDEPHGENTPEAEGPDAVGTEKPA</sequence>
<organism evidence="2 3">
    <name type="scientific">Streptomyces incanus</name>
    <dbReference type="NCBI Taxonomy" id="887453"/>
    <lineage>
        <taxon>Bacteria</taxon>
        <taxon>Bacillati</taxon>
        <taxon>Actinomycetota</taxon>
        <taxon>Actinomycetes</taxon>
        <taxon>Kitasatosporales</taxon>
        <taxon>Streptomycetaceae</taxon>
        <taxon>Streptomyces</taxon>
    </lineage>
</organism>
<feature type="compositionally biased region" description="Polar residues" evidence="1">
    <location>
        <begin position="1"/>
        <end position="17"/>
    </location>
</feature>
<accession>A0ABW0XZZ2</accession>
<dbReference type="RefSeq" id="WP_381220097.1">
    <property type="nucleotide sequence ID" value="NZ_JBHSPC010000162.1"/>
</dbReference>
<reference evidence="3" key="1">
    <citation type="journal article" date="2019" name="Int. J. Syst. Evol. Microbiol.">
        <title>The Global Catalogue of Microorganisms (GCM) 10K type strain sequencing project: providing services to taxonomists for standard genome sequencing and annotation.</title>
        <authorList>
            <consortium name="The Broad Institute Genomics Platform"/>
            <consortium name="The Broad Institute Genome Sequencing Center for Infectious Disease"/>
            <person name="Wu L."/>
            <person name="Ma J."/>
        </authorList>
    </citation>
    <scope>NUCLEOTIDE SEQUENCE [LARGE SCALE GENOMIC DNA]</scope>
    <source>
        <strain evidence="3">JCM 13852</strain>
    </source>
</reference>
<feature type="region of interest" description="Disordered" evidence="1">
    <location>
        <begin position="217"/>
        <end position="242"/>
    </location>
</feature>
<gene>
    <name evidence="2" type="ORF">ACFP2V_36130</name>
</gene>
<proteinExistence type="predicted"/>
<comment type="caution">
    <text evidence="2">The sequence shown here is derived from an EMBL/GenBank/DDBJ whole genome shotgun (WGS) entry which is preliminary data.</text>
</comment>
<evidence type="ECO:0000313" key="3">
    <source>
        <dbReference type="Proteomes" id="UP001596183"/>
    </source>
</evidence>
<dbReference type="EMBL" id="JBHSPC010000162">
    <property type="protein sequence ID" value="MFC5675290.1"/>
    <property type="molecule type" value="Genomic_DNA"/>
</dbReference>
<evidence type="ECO:0000313" key="2">
    <source>
        <dbReference type="EMBL" id="MFC5675290.1"/>
    </source>
</evidence>
<name>A0ABW0XZZ2_9ACTN</name>
<dbReference type="Proteomes" id="UP001596183">
    <property type="component" value="Unassembled WGS sequence"/>
</dbReference>